<reference evidence="3" key="1">
    <citation type="submission" date="2021-06" db="EMBL/GenBank/DDBJ databases">
        <authorList>
            <person name="Kallberg Y."/>
            <person name="Tangrot J."/>
            <person name="Rosling A."/>
        </authorList>
    </citation>
    <scope>NUCLEOTIDE SEQUENCE</scope>
    <source>
        <strain evidence="3">MA453B</strain>
    </source>
</reference>
<proteinExistence type="predicted"/>
<dbReference type="Pfam" id="PF01344">
    <property type="entry name" value="Kelch_1"/>
    <property type="match status" value="1"/>
</dbReference>
<dbReference type="InterPro" id="IPR015915">
    <property type="entry name" value="Kelch-typ_b-propeller"/>
</dbReference>
<organism evidence="3 4">
    <name type="scientific">Dentiscutata erythropus</name>
    <dbReference type="NCBI Taxonomy" id="1348616"/>
    <lineage>
        <taxon>Eukaryota</taxon>
        <taxon>Fungi</taxon>
        <taxon>Fungi incertae sedis</taxon>
        <taxon>Mucoromycota</taxon>
        <taxon>Glomeromycotina</taxon>
        <taxon>Glomeromycetes</taxon>
        <taxon>Diversisporales</taxon>
        <taxon>Gigasporaceae</taxon>
        <taxon>Dentiscutata</taxon>
    </lineage>
</organism>
<accession>A0A9N9ARR0</accession>
<dbReference type="PANTHER" id="PTHR46093">
    <property type="entry name" value="ACYL-COA-BINDING DOMAIN-CONTAINING PROTEIN 5"/>
    <property type="match status" value="1"/>
</dbReference>
<gene>
    <name evidence="3" type="ORF">DERYTH_LOCUS4877</name>
</gene>
<name>A0A9N9ARR0_9GLOM</name>
<dbReference type="AlphaFoldDB" id="A0A9N9ARR0"/>
<sequence length="136" mass="14936">MSELASLFPKYQLIGYLDSRDGASTASDANNIYVFDSLPEDPIPNYVQDTNSTPSPRKWHTSVIDNKKLYVLGGVRSMTGGTNLSLGDGTIYIYDITQSIWTSNPTLNQPIGRQQHTATLLHDGRIIMIGGAFVPM</sequence>
<dbReference type="Gene3D" id="2.120.10.80">
    <property type="entry name" value="Kelch-type beta propeller"/>
    <property type="match status" value="1"/>
</dbReference>
<protein>
    <submittedName>
        <fullName evidence="3">929_t:CDS:1</fullName>
    </submittedName>
</protein>
<dbReference type="SUPFAM" id="SSF50965">
    <property type="entry name" value="Galactose oxidase, central domain"/>
    <property type="match status" value="1"/>
</dbReference>
<evidence type="ECO:0000256" key="2">
    <source>
        <dbReference type="ARBA" id="ARBA00022737"/>
    </source>
</evidence>
<evidence type="ECO:0000256" key="1">
    <source>
        <dbReference type="ARBA" id="ARBA00022441"/>
    </source>
</evidence>
<keyword evidence="4" id="KW-1185">Reference proteome</keyword>
<evidence type="ECO:0000313" key="3">
    <source>
        <dbReference type="EMBL" id="CAG8542603.1"/>
    </source>
</evidence>
<dbReference type="PANTHER" id="PTHR46093:SF18">
    <property type="entry name" value="FIBRONECTIN TYPE-III DOMAIN-CONTAINING PROTEIN"/>
    <property type="match status" value="1"/>
</dbReference>
<keyword evidence="1" id="KW-0880">Kelch repeat</keyword>
<keyword evidence="2" id="KW-0677">Repeat</keyword>
<dbReference type="InterPro" id="IPR006652">
    <property type="entry name" value="Kelch_1"/>
</dbReference>
<comment type="caution">
    <text evidence="3">The sequence shown here is derived from an EMBL/GenBank/DDBJ whole genome shotgun (WGS) entry which is preliminary data.</text>
</comment>
<dbReference type="OrthoDB" id="432528at2759"/>
<dbReference type="EMBL" id="CAJVPY010001939">
    <property type="protein sequence ID" value="CAG8542603.1"/>
    <property type="molecule type" value="Genomic_DNA"/>
</dbReference>
<evidence type="ECO:0000313" key="4">
    <source>
        <dbReference type="Proteomes" id="UP000789405"/>
    </source>
</evidence>
<dbReference type="InterPro" id="IPR011043">
    <property type="entry name" value="Gal_Oxase/kelch_b-propeller"/>
</dbReference>
<dbReference type="Proteomes" id="UP000789405">
    <property type="component" value="Unassembled WGS sequence"/>
</dbReference>